<feature type="region of interest" description="Disordered" evidence="1">
    <location>
        <begin position="1"/>
        <end position="94"/>
    </location>
</feature>
<accession>A0A4U0XXW1</accession>
<evidence type="ECO:0000256" key="1">
    <source>
        <dbReference type="SAM" id="MobiDB-lite"/>
    </source>
</evidence>
<dbReference type="EMBL" id="NAJQ01000024">
    <property type="protein sequence ID" value="TKA82832.1"/>
    <property type="molecule type" value="Genomic_DNA"/>
</dbReference>
<evidence type="ECO:0000313" key="3">
    <source>
        <dbReference type="Proteomes" id="UP000309340"/>
    </source>
</evidence>
<name>A0A4U0XXW1_9PEZI</name>
<feature type="compositionally biased region" description="Polar residues" evidence="1">
    <location>
        <begin position="75"/>
        <end position="94"/>
    </location>
</feature>
<dbReference type="AlphaFoldDB" id="A0A4U0XXW1"/>
<gene>
    <name evidence="2" type="ORF">B0A55_01067</name>
</gene>
<feature type="compositionally biased region" description="Polar residues" evidence="1">
    <location>
        <begin position="50"/>
        <end position="61"/>
    </location>
</feature>
<keyword evidence="3" id="KW-1185">Reference proteome</keyword>
<sequence length="94" mass="10252">MGLVGVKRNGEAQGNRRKATSDGYISEACSERGCEEAGQYSHTNRRTKVSDNTNTNNSTPYQRIDGTCERKHHQQAANATNRPVSAQAGSKGQR</sequence>
<evidence type="ECO:0000313" key="2">
    <source>
        <dbReference type="EMBL" id="TKA82832.1"/>
    </source>
</evidence>
<organism evidence="2 3">
    <name type="scientific">Friedmanniomyces simplex</name>
    <dbReference type="NCBI Taxonomy" id="329884"/>
    <lineage>
        <taxon>Eukaryota</taxon>
        <taxon>Fungi</taxon>
        <taxon>Dikarya</taxon>
        <taxon>Ascomycota</taxon>
        <taxon>Pezizomycotina</taxon>
        <taxon>Dothideomycetes</taxon>
        <taxon>Dothideomycetidae</taxon>
        <taxon>Mycosphaerellales</taxon>
        <taxon>Teratosphaeriaceae</taxon>
        <taxon>Friedmanniomyces</taxon>
    </lineage>
</organism>
<dbReference type="Proteomes" id="UP000309340">
    <property type="component" value="Unassembled WGS sequence"/>
</dbReference>
<proteinExistence type="predicted"/>
<reference evidence="2 3" key="1">
    <citation type="submission" date="2017-03" db="EMBL/GenBank/DDBJ databases">
        <title>Genomes of endolithic fungi from Antarctica.</title>
        <authorList>
            <person name="Coleine C."/>
            <person name="Masonjones S."/>
            <person name="Stajich J.E."/>
        </authorList>
    </citation>
    <scope>NUCLEOTIDE SEQUENCE [LARGE SCALE GENOMIC DNA]</scope>
    <source>
        <strain evidence="2 3">CCFEE 5184</strain>
    </source>
</reference>
<protein>
    <submittedName>
        <fullName evidence="2">Uncharacterized protein</fullName>
    </submittedName>
</protein>
<comment type="caution">
    <text evidence="2">The sequence shown here is derived from an EMBL/GenBank/DDBJ whole genome shotgun (WGS) entry which is preliminary data.</text>
</comment>